<evidence type="ECO:0000259" key="7">
    <source>
        <dbReference type="PROSITE" id="PS51883"/>
    </source>
</evidence>
<reference evidence="8 9" key="1">
    <citation type="submission" date="2018-12" db="EMBL/GenBank/DDBJ databases">
        <authorList>
            <consortium name="Pathogen Informatics"/>
        </authorList>
    </citation>
    <scope>NUCLEOTIDE SEQUENCE [LARGE SCALE GENOMIC DNA]</scope>
    <source>
        <strain evidence="8 9">NCTC8284</strain>
    </source>
</reference>
<dbReference type="GO" id="GO:0003924">
    <property type="term" value="F:GTPase activity"/>
    <property type="evidence" value="ECO:0007669"/>
    <property type="project" value="InterPro"/>
</dbReference>
<dbReference type="GO" id="GO:0043022">
    <property type="term" value="F:ribosome binding"/>
    <property type="evidence" value="ECO:0007669"/>
    <property type="project" value="UniProtKB-ARBA"/>
</dbReference>
<sequence length="91" mass="9967">MKFIDESLIRVEAGDGGNGCVSFRREKFIPKGGPDGGDGGDGGDVYLVADENLNTLIDYRFNKRFAAERGENGRSSDCTGRRGKDIIYLYP</sequence>
<keyword evidence="4" id="KW-0378">Hydrolase</keyword>
<keyword evidence="5" id="KW-0460">Magnesium</keyword>
<name>A0A3S4W0C2_9PAST</name>
<dbReference type="AlphaFoldDB" id="A0A3S4W0C2"/>
<accession>A0A3S4W0C2</accession>
<dbReference type="SUPFAM" id="SSF82051">
    <property type="entry name" value="Obg GTP-binding protein N-terminal domain"/>
    <property type="match status" value="1"/>
</dbReference>
<protein>
    <submittedName>
        <fullName evidence="8">GTPase Obg</fullName>
    </submittedName>
</protein>
<dbReference type="EMBL" id="LR134405">
    <property type="protein sequence ID" value="VEH65768.1"/>
    <property type="molecule type" value="Genomic_DNA"/>
</dbReference>
<gene>
    <name evidence="8" type="primary">obg_1</name>
    <name evidence="8" type="ORF">NCTC8284_00920</name>
</gene>
<dbReference type="Pfam" id="PF01018">
    <property type="entry name" value="GTP1_OBG"/>
    <property type="match status" value="1"/>
</dbReference>
<dbReference type="Proteomes" id="UP000278733">
    <property type="component" value="Chromosome"/>
</dbReference>
<dbReference type="InterPro" id="IPR006169">
    <property type="entry name" value="GTP1_OBG_dom"/>
</dbReference>
<organism evidence="8 9">
    <name type="scientific">Rodentibacter pneumotropicus</name>
    <dbReference type="NCBI Taxonomy" id="758"/>
    <lineage>
        <taxon>Bacteria</taxon>
        <taxon>Pseudomonadati</taxon>
        <taxon>Pseudomonadota</taxon>
        <taxon>Gammaproteobacteria</taxon>
        <taxon>Pasteurellales</taxon>
        <taxon>Pasteurellaceae</taxon>
        <taxon>Rodentibacter</taxon>
    </lineage>
</organism>
<keyword evidence="6" id="KW-0342">GTP-binding</keyword>
<dbReference type="GO" id="GO:0005525">
    <property type="term" value="F:GTP binding"/>
    <property type="evidence" value="ECO:0007669"/>
    <property type="project" value="UniProtKB-KW"/>
</dbReference>
<evidence type="ECO:0000313" key="9">
    <source>
        <dbReference type="Proteomes" id="UP000278733"/>
    </source>
</evidence>
<evidence type="ECO:0000256" key="5">
    <source>
        <dbReference type="ARBA" id="ARBA00022842"/>
    </source>
</evidence>
<dbReference type="InterPro" id="IPR036726">
    <property type="entry name" value="GTP1_OBG_dom_sf"/>
</dbReference>
<keyword evidence="3" id="KW-0547">Nucleotide-binding</keyword>
<evidence type="ECO:0000256" key="2">
    <source>
        <dbReference type="ARBA" id="ARBA00022723"/>
    </source>
</evidence>
<dbReference type="PROSITE" id="PS51883">
    <property type="entry name" value="OBG"/>
    <property type="match status" value="1"/>
</dbReference>
<dbReference type="FunFam" id="2.70.210.12:FF:000001">
    <property type="entry name" value="GTPase Obg"/>
    <property type="match status" value="1"/>
</dbReference>
<evidence type="ECO:0000256" key="1">
    <source>
        <dbReference type="ARBA" id="ARBA00022490"/>
    </source>
</evidence>
<dbReference type="InterPro" id="IPR045086">
    <property type="entry name" value="OBG_GTPase"/>
</dbReference>
<keyword evidence="2" id="KW-0479">Metal-binding</keyword>
<dbReference type="PANTHER" id="PTHR11702">
    <property type="entry name" value="DEVELOPMENTALLY REGULATED GTP-BINDING PROTEIN-RELATED"/>
    <property type="match status" value="1"/>
</dbReference>
<feature type="domain" description="Obg" evidence="7">
    <location>
        <begin position="1"/>
        <end position="91"/>
    </location>
</feature>
<dbReference type="PANTHER" id="PTHR11702:SF31">
    <property type="entry name" value="MITOCHONDRIAL RIBOSOME-ASSOCIATED GTPASE 2"/>
    <property type="match status" value="1"/>
</dbReference>
<proteinExistence type="predicted"/>
<dbReference type="GO" id="GO:0042254">
    <property type="term" value="P:ribosome biogenesis"/>
    <property type="evidence" value="ECO:0007669"/>
    <property type="project" value="UniProtKB-UniRule"/>
</dbReference>
<dbReference type="Gene3D" id="2.70.210.12">
    <property type="entry name" value="GTP1/OBG domain"/>
    <property type="match status" value="1"/>
</dbReference>
<keyword evidence="1" id="KW-0963">Cytoplasm</keyword>
<dbReference type="GO" id="GO:0046872">
    <property type="term" value="F:metal ion binding"/>
    <property type="evidence" value="ECO:0007669"/>
    <property type="project" value="UniProtKB-KW"/>
</dbReference>
<evidence type="ECO:0000313" key="8">
    <source>
        <dbReference type="EMBL" id="VEH65768.1"/>
    </source>
</evidence>
<dbReference type="KEGG" id="rpne:NCTC8284_00920"/>
<evidence type="ECO:0000256" key="4">
    <source>
        <dbReference type="ARBA" id="ARBA00022801"/>
    </source>
</evidence>
<evidence type="ECO:0000256" key="3">
    <source>
        <dbReference type="ARBA" id="ARBA00022741"/>
    </source>
</evidence>
<evidence type="ECO:0000256" key="6">
    <source>
        <dbReference type="ARBA" id="ARBA00023134"/>
    </source>
</evidence>